<name>A0A2K9DYR6_9FIRM</name>
<organism evidence="2 3">
    <name type="scientific">Acetivibrio saccincola</name>
    <dbReference type="NCBI Taxonomy" id="1677857"/>
    <lineage>
        <taxon>Bacteria</taxon>
        <taxon>Bacillati</taxon>
        <taxon>Bacillota</taxon>
        <taxon>Clostridia</taxon>
        <taxon>Eubacteriales</taxon>
        <taxon>Oscillospiraceae</taxon>
        <taxon>Acetivibrio</taxon>
    </lineage>
</organism>
<reference evidence="2" key="1">
    <citation type="submission" date="2017-12" db="EMBL/GenBank/DDBJ databases">
        <title>Complete genome sequence of Herbivorax saccincola GGR1, a novel Cellulosome-producing hydrolytic bacterium in a thermophilic biogas plant, established by Illumina and Nanopore MinION sequencing.</title>
        <authorList>
            <person name="Pechtl A."/>
            <person name="Ruckert C."/>
            <person name="Koeck D.E."/>
            <person name="Maus I."/>
            <person name="Winkler A."/>
            <person name="Kalinowski J."/>
            <person name="Puhler A."/>
            <person name="Schwarz W.W."/>
            <person name="Zverlov V.V."/>
            <person name="Schluter A."/>
            <person name="Liebl W."/>
        </authorList>
    </citation>
    <scope>NUCLEOTIDE SEQUENCE [LARGE SCALE GENOMIC DNA]</scope>
    <source>
        <strain evidence="2">GGR1</strain>
    </source>
</reference>
<gene>
    <name evidence="2" type="ORF">HVS_03545</name>
</gene>
<dbReference type="RefSeq" id="WP_101299286.1">
    <property type="nucleotide sequence ID" value="NZ_CP025197.1"/>
</dbReference>
<evidence type="ECO:0000313" key="3">
    <source>
        <dbReference type="Proteomes" id="UP000233534"/>
    </source>
</evidence>
<dbReference type="AlphaFoldDB" id="A0A2K9DYR6"/>
<feature type="region of interest" description="Disordered" evidence="1">
    <location>
        <begin position="32"/>
        <end position="61"/>
    </location>
</feature>
<protein>
    <submittedName>
        <fullName evidence="2">Uncharacterized protein</fullName>
    </submittedName>
</protein>
<dbReference type="KEGG" id="hsc:HVS_03545"/>
<accession>A0A2K9DYR6</accession>
<dbReference type="EMBL" id="CP025197">
    <property type="protein sequence ID" value="AUG56657.1"/>
    <property type="molecule type" value="Genomic_DNA"/>
</dbReference>
<keyword evidence="3" id="KW-1185">Reference proteome</keyword>
<evidence type="ECO:0000256" key="1">
    <source>
        <dbReference type="SAM" id="MobiDB-lite"/>
    </source>
</evidence>
<sequence length="61" mass="6965">MSLISVDTEALKDIEKKFGTLSQKIGQTESNLKSIRSNLDSDIKKQKRYRQQTAKPNQRIG</sequence>
<dbReference type="Proteomes" id="UP000233534">
    <property type="component" value="Chromosome"/>
</dbReference>
<evidence type="ECO:0000313" key="2">
    <source>
        <dbReference type="EMBL" id="AUG56657.1"/>
    </source>
</evidence>
<feature type="compositionally biased region" description="Polar residues" evidence="1">
    <location>
        <begin position="51"/>
        <end position="61"/>
    </location>
</feature>
<proteinExistence type="predicted"/>